<proteinExistence type="predicted"/>
<name>A0A2P2PKV5_RHIMU</name>
<reference evidence="1" key="1">
    <citation type="submission" date="2018-02" db="EMBL/GenBank/DDBJ databases">
        <title>Rhizophora mucronata_Transcriptome.</title>
        <authorList>
            <person name="Meera S.P."/>
            <person name="Sreeshan A."/>
            <person name="Augustine A."/>
        </authorList>
    </citation>
    <scope>NUCLEOTIDE SEQUENCE</scope>
    <source>
        <tissue evidence="1">Leaf</tissue>
    </source>
</reference>
<evidence type="ECO:0000313" key="1">
    <source>
        <dbReference type="EMBL" id="MBX55376.1"/>
    </source>
</evidence>
<dbReference type="AlphaFoldDB" id="A0A2P2PKV5"/>
<sequence>MQLPHFSFGGIMFHIKYQPRYHWICFGITKPTLALISYNKAEQPRIFSCGGISIYHCI</sequence>
<accession>A0A2P2PKV5</accession>
<dbReference type="EMBL" id="GGEC01074892">
    <property type="protein sequence ID" value="MBX55376.1"/>
    <property type="molecule type" value="Transcribed_RNA"/>
</dbReference>
<protein>
    <submittedName>
        <fullName evidence="1">Uncharacterized protein</fullName>
    </submittedName>
</protein>
<organism evidence="1">
    <name type="scientific">Rhizophora mucronata</name>
    <name type="common">Asiatic mangrove</name>
    <dbReference type="NCBI Taxonomy" id="61149"/>
    <lineage>
        <taxon>Eukaryota</taxon>
        <taxon>Viridiplantae</taxon>
        <taxon>Streptophyta</taxon>
        <taxon>Embryophyta</taxon>
        <taxon>Tracheophyta</taxon>
        <taxon>Spermatophyta</taxon>
        <taxon>Magnoliopsida</taxon>
        <taxon>eudicotyledons</taxon>
        <taxon>Gunneridae</taxon>
        <taxon>Pentapetalae</taxon>
        <taxon>rosids</taxon>
        <taxon>fabids</taxon>
        <taxon>Malpighiales</taxon>
        <taxon>Rhizophoraceae</taxon>
        <taxon>Rhizophora</taxon>
    </lineage>
</organism>